<dbReference type="EMBL" id="JBHLUE010000007">
    <property type="protein sequence ID" value="MFC0564624.1"/>
    <property type="molecule type" value="Genomic_DNA"/>
</dbReference>
<feature type="compositionally biased region" description="Acidic residues" evidence="1">
    <location>
        <begin position="13"/>
        <end position="31"/>
    </location>
</feature>
<feature type="region of interest" description="Disordered" evidence="1">
    <location>
        <begin position="1"/>
        <end position="54"/>
    </location>
</feature>
<organism evidence="2 3">
    <name type="scientific">Plantactinospora siamensis</name>
    <dbReference type="NCBI Taxonomy" id="555372"/>
    <lineage>
        <taxon>Bacteria</taxon>
        <taxon>Bacillati</taxon>
        <taxon>Actinomycetota</taxon>
        <taxon>Actinomycetes</taxon>
        <taxon>Micromonosporales</taxon>
        <taxon>Micromonosporaceae</taxon>
        <taxon>Plantactinospora</taxon>
    </lineage>
</organism>
<evidence type="ECO:0000313" key="2">
    <source>
        <dbReference type="EMBL" id="MFC0564624.1"/>
    </source>
</evidence>
<dbReference type="RefSeq" id="WP_377337783.1">
    <property type="nucleotide sequence ID" value="NZ_JBHLUE010000007.1"/>
</dbReference>
<evidence type="ECO:0000256" key="1">
    <source>
        <dbReference type="SAM" id="MobiDB-lite"/>
    </source>
</evidence>
<sequence length="54" mass="5764">MRAEHEEPYGLYDGDDVDTGEEAPEADDYPPDELAAIRASQRDPGTAGPDAEAS</sequence>
<gene>
    <name evidence="2" type="ORF">ACFFHU_10810</name>
</gene>
<comment type="caution">
    <text evidence="2">The sequence shown here is derived from an EMBL/GenBank/DDBJ whole genome shotgun (WGS) entry which is preliminary data.</text>
</comment>
<protein>
    <recommendedName>
        <fullName evidence="4">DUF5709 domain-containing protein</fullName>
    </recommendedName>
</protein>
<accession>A0ABV6NV89</accession>
<reference evidence="2 3" key="1">
    <citation type="submission" date="2024-09" db="EMBL/GenBank/DDBJ databases">
        <authorList>
            <person name="Sun Q."/>
            <person name="Mori K."/>
        </authorList>
    </citation>
    <scope>NUCLEOTIDE SEQUENCE [LARGE SCALE GENOMIC DNA]</scope>
    <source>
        <strain evidence="2 3">TBRC 2205</strain>
    </source>
</reference>
<name>A0ABV6NV89_9ACTN</name>
<proteinExistence type="predicted"/>
<dbReference type="Proteomes" id="UP001589894">
    <property type="component" value="Unassembled WGS sequence"/>
</dbReference>
<keyword evidence="3" id="KW-1185">Reference proteome</keyword>
<evidence type="ECO:0008006" key="4">
    <source>
        <dbReference type="Google" id="ProtNLM"/>
    </source>
</evidence>
<evidence type="ECO:0000313" key="3">
    <source>
        <dbReference type="Proteomes" id="UP001589894"/>
    </source>
</evidence>